<dbReference type="Pfam" id="PF01494">
    <property type="entry name" value="FAD_binding_3"/>
    <property type="match status" value="1"/>
</dbReference>
<dbReference type="PANTHER" id="PTHR13789:SF318">
    <property type="entry name" value="GERANYLGERANYL DIPHOSPHATE REDUCTASE"/>
    <property type="match status" value="1"/>
</dbReference>
<dbReference type="InterPro" id="IPR002938">
    <property type="entry name" value="FAD-bd"/>
</dbReference>
<evidence type="ECO:0000256" key="3">
    <source>
        <dbReference type="ARBA" id="ARBA00022827"/>
    </source>
</evidence>
<dbReference type="AlphaFoldDB" id="A0A7W8UG13"/>
<proteinExistence type="predicted"/>
<feature type="domain" description="FAD-binding" evidence="6">
    <location>
        <begin position="7"/>
        <end position="317"/>
    </location>
</feature>
<keyword evidence="8" id="KW-1185">Reference proteome</keyword>
<name>A0A7W8UG13_9HYPH</name>
<keyword evidence="4 7" id="KW-0560">Oxidoreductase</keyword>
<dbReference type="RefSeq" id="WP_018325188.1">
    <property type="nucleotide sequence ID" value="NZ_JACHBK010000012.1"/>
</dbReference>
<dbReference type="GO" id="GO:0071949">
    <property type="term" value="F:FAD binding"/>
    <property type="evidence" value="ECO:0007669"/>
    <property type="project" value="InterPro"/>
</dbReference>
<dbReference type="GO" id="GO:0018658">
    <property type="term" value="F:salicylate 1-monooxygenase activity"/>
    <property type="evidence" value="ECO:0007669"/>
    <property type="project" value="UniProtKB-EC"/>
</dbReference>
<accession>A0A7W8UG13</accession>
<reference evidence="7 8" key="1">
    <citation type="submission" date="2020-08" db="EMBL/GenBank/DDBJ databases">
        <title>Genomic Encyclopedia of Type Strains, Phase IV (KMG-V): Genome sequencing to study the core and pangenomes of soil and plant-associated prokaryotes.</title>
        <authorList>
            <person name="Whitman W."/>
        </authorList>
    </citation>
    <scope>NUCLEOTIDE SEQUENCE [LARGE SCALE GENOMIC DNA]</scope>
    <source>
        <strain evidence="7 8">SEMIA 4084</strain>
    </source>
</reference>
<evidence type="ECO:0000256" key="4">
    <source>
        <dbReference type="ARBA" id="ARBA00023002"/>
    </source>
</evidence>
<comment type="cofactor">
    <cofactor evidence="1">
        <name>FAD</name>
        <dbReference type="ChEBI" id="CHEBI:57692"/>
    </cofactor>
</comment>
<keyword evidence="3" id="KW-0274">FAD</keyword>
<organism evidence="7 8">
    <name type="scientific">Rhizobium giardinii</name>
    <dbReference type="NCBI Taxonomy" id="56731"/>
    <lineage>
        <taxon>Bacteria</taxon>
        <taxon>Pseudomonadati</taxon>
        <taxon>Pseudomonadota</taxon>
        <taxon>Alphaproteobacteria</taxon>
        <taxon>Hyphomicrobiales</taxon>
        <taxon>Rhizobiaceae</taxon>
        <taxon>Rhizobium/Agrobacterium group</taxon>
        <taxon>Rhizobium</taxon>
    </lineage>
</organism>
<protein>
    <submittedName>
        <fullName evidence="7">Salicylate hydroxylase</fullName>
        <ecNumber evidence="7">1.14.13.1</ecNumber>
    </submittedName>
</protein>
<evidence type="ECO:0000256" key="1">
    <source>
        <dbReference type="ARBA" id="ARBA00001974"/>
    </source>
</evidence>
<evidence type="ECO:0000259" key="6">
    <source>
        <dbReference type="Pfam" id="PF01494"/>
    </source>
</evidence>
<dbReference type="InterPro" id="IPR050493">
    <property type="entry name" value="FAD-dep_Monooxygenase_BioMet"/>
</dbReference>
<dbReference type="SUPFAM" id="SSF54373">
    <property type="entry name" value="FAD-linked reductases, C-terminal domain"/>
    <property type="match status" value="1"/>
</dbReference>
<evidence type="ECO:0000313" key="7">
    <source>
        <dbReference type="EMBL" id="MBB5538134.1"/>
    </source>
</evidence>
<evidence type="ECO:0000256" key="2">
    <source>
        <dbReference type="ARBA" id="ARBA00022630"/>
    </source>
</evidence>
<dbReference type="EMBL" id="JACHBK010000012">
    <property type="protein sequence ID" value="MBB5538134.1"/>
    <property type="molecule type" value="Genomic_DNA"/>
</dbReference>
<dbReference type="PRINTS" id="PR00420">
    <property type="entry name" value="RNGMNOXGNASE"/>
</dbReference>
<dbReference type="EC" id="1.14.13.1" evidence="7"/>
<gene>
    <name evidence="7" type="ORF">GGD55_004855</name>
</gene>
<dbReference type="InterPro" id="IPR036188">
    <property type="entry name" value="FAD/NAD-bd_sf"/>
</dbReference>
<dbReference type="PANTHER" id="PTHR13789">
    <property type="entry name" value="MONOOXYGENASE"/>
    <property type="match status" value="1"/>
</dbReference>
<evidence type="ECO:0000313" key="8">
    <source>
        <dbReference type="Proteomes" id="UP000585507"/>
    </source>
</evidence>
<comment type="caution">
    <text evidence="7">The sequence shown here is derived from an EMBL/GenBank/DDBJ whole genome shotgun (WGS) entry which is preliminary data.</text>
</comment>
<evidence type="ECO:0000256" key="5">
    <source>
        <dbReference type="ARBA" id="ARBA00023033"/>
    </source>
</evidence>
<keyword evidence="5" id="KW-0503">Monooxygenase</keyword>
<keyword evidence="2" id="KW-0285">Flavoprotein</keyword>
<sequence length="385" mass="41184">MTQGGAVAIVGAGIAGLTAALCLARKGIASDILEQTLVLSETGAGLQLSPNATRILGALGLTPQLEQVWCEPAEIRLVNGNTFRTIASVPAGSFARHRWKAPYGVLHRADLQKVLLAAVDAAPLCRLHLGLRIDDGSPDAMAHVLGKEPSLVIGADGVWSKVRNHIQGSGKARFSGNVAWRLTLSQANAPAIFDAATVSAFLGAGAHLVVYPLPRLHSFNVVAITGGHDPKETPDRVLPPDKTRKQLLAAFSGWHPEIVDMLRNAPEPTIWPLYEVSEGAWHHGGTVLIGDAAHAMMPFAAQGAAMAIEDAFELAAFVARGQSLAAFADHRKARVAPVRSRGAFNRFVYHARGPVRFGRDLVLSLRRPESLAADFDWLYGYEPRD</sequence>
<dbReference type="Proteomes" id="UP000585507">
    <property type="component" value="Unassembled WGS sequence"/>
</dbReference>
<dbReference type="SUPFAM" id="SSF51905">
    <property type="entry name" value="FAD/NAD(P)-binding domain"/>
    <property type="match status" value="1"/>
</dbReference>
<dbReference type="Gene3D" id="3.50.50.60">
    <property type="entry name" value="FAD/NAD(P)-binding domain"/>
    <property type="match status" value="1"/>
</dbReference>